<feature type="chain" id="PRO_5003088807" evidence="1">
    <location>
        <begin position="30"/>
        <end position="68"/>
    </location>
</feature>
<reference evidence="2" key="1">
    <citation type="submission" date="2010-06" db="EMBL/GenBank/DDBJ databases">
        <authorList>
            <person name="Carlson J."/>
            <person name="Booth B."/>
            <person name="Frise E."/>
            <person name="Sandler J."/>
            <person name="Wan K."/>
            <person name="Yu C."/>
            <person name="Celniker S."/>
        </authorList>
    </citation>
    <scope>NUCLEOTIDE SEQUENCE</scope>
</reference>
<sequence length="68" mass="7353">MGPQRGTLAIPTMALEALVLAVLYPCGHCKFAFVFAGPGSQLSVCFPHREEAGDPGSLWPLSVIKRRR</sequence>
<keyword evidence="1" id="KW-0732">Signal</keyword>
<protein>
    <submittedName>
        <fullName evidence="2">MIP22379p</fullName>
    </submittedName>
</protein>
<organism evidence="2">
    <name type="scientific">Drosophila melanogaster</name>
    <name type="common">Fruit fly</name>
    <dbReference type="NCBI Taxonomy" id="7227"/>
    <lineage>
        <taxon>Eukaryota</taxon>
        <taxon>Metazoa</taxon>
        <taxon>Ecdysozoa</taxon>
        <taxon>Arthropoda</taxon>
        <taxon>Hexapoda</taxon>
        <taxon>Insecta</taxon>
        <taxon>Pterygota</taxon>
        <taxon>Neoptera</taxon>
        <taxon>Endopterygota</taxon>
        <taxon>Diptera</taxon>
        <taxon>Brachycera</taxon>
        <taxon>Muscomorpha</taxon>
        <taxon>Ephydroidea</taxon>
        <taxon>Drosophilidae</taxon>
        <taxon>Drosophila</taxon>
        <taxon>Sophophora</taxon>
    </lineage>
</organism>
<name>D6W4N2_DROME</name>
<accession>D6W4N2</accession>
<dbReference type="EMBL" id="BT124932">
    <property type="protein sequence ID" value="ADI32770.1"/>
    <property type="molecule type" value="mRNA"/>
</dbReference>
<evidence type="ECO:0000313" key="2">
    <source>
        <dbReference type="EMBL" id="ADI32770.1"/>
    </source>
</evidence>
<proteinExistence type="evidence at transcript level"/>
<evidence type="ECO:0000256" key="1">
    <source>
        <dbReference type="SAM" id="SignalP"/>
    </source>
</evidence>
<dbReference type="AlphaFoldDB" id="D6W4N2"/>
<feature type="signal peptide" evidence="1">
    <location>
        <begin position="1"/>
        <end position="29"/>
    </location>
</feature>